<feature type="non-terminal residue" evidence="1">
    <location>
        <position position="138"/>
    </location>
</feature>
<dbReference type="OrthoDB" id="6619972at2759"/>
<keyword evidence="1" id="KW-0238">DNA-binding</keyword>
<name>A0A5E4MFJ2_9HEMI</name>
<proteinExistence type="predicted"/>
<protein>
    <submittedName>
        <fullName evidence="1">Winged helix-turn-helix DNA-binding domain</fullName>
    </submittedName>
</protein>
<keyword evidence="2" id="KW-1185">Reference proteome</keyword>
<dbReference type="AlphaFoldDB" id="A0A5E4MFJ2"/>
<dbReference type="Proteomes" id="UP000325440">
    <property type="component" value="Unassembled WGS sequence"/>
</dbReference>
<accession>A0A5E4MFJ2</accession>
<dbReference type="EMBL" id="CABPRJ010000571">
    <property type="protein sequence ID" value="VVC31060.1"/>
    <property type="molecule type" value="Genomic_DNA"/>
</dbReference>
<sequence>MDVTDESPIIKNPSGKYIGSGQRKVVVNLYNALVKRQLENPDSPRLTFRQTIVEISKTTGLGPRTVQTTLSEYKNQGTVSSPNKKRKTPAIVDKIDEFDKNAIRQLIHNFWRRREVPTITKILTAINEDETLPNFKRT</sequence>
<organism evidence="1 2">
    <name type="scientific">Cinara cedri</name>
    <dbReference type="NCBI Taxonomy" id="506608"/>
    <lineage>
        <taxon>Eukaryota</taxon>
        <taxon>Metazoa</taxon>
        <taxon>Ecdysozoa</taxon>
        <taxon>Arthropoda</taxon>
        <taxon>Hexapoda</taxon>
        <taxon>Insecta</taxon>
        <taxon>Pterygota</taxon>
        <taxon>Neoptera</taxon>
        <taxon>Paraneoptera</taxon>
        <taxon>Hemiptera</taxon>
        <taxon>Sternorrhyncha</taxon>
        <taxon>Aphidomorpha</taxon>
        <taxon>Aphidoidea</taxon>
        <taxon>Aphididae</taxon>
        <taxon>Lachninae</taxon>
        <taxon>Cinara</taxon>
    </lineage>
</organism>
<dbReference type="GO" id="GO:0003677">
    <property type="term" value="F:DNA binding"/>
    <property type="evidence" value="ECO:0007669"/>
    <property type="project" value="UniProtKB-KW"/>
</dbReference>
<evidence type="ECO:0000313" key="2">
    <source>
        <dbReference type="Proteomes" id="UP000325440"/>
    </source>
</evidence>
<evidence type="ECO:0000313" key="1">
    <source>
        <dbReference type="EMBL" id="VVC31060.1"/>
    </source>
</evidence>
<reference evidence="1 2" key="1">
    <citation type="submission" date="2019-08" db="EMBL/GenBank/DDBJ databases">
        <authorList>
            <person name="Alioto T."/>
            <person name="Alioto T."/>
            <person name="Gomez Garrido J."/>
        </authorList>
    </citation>
    <scope>NUCLEOTIDE SEQUENCE [LARGE SCALE GENOMIC DNA]</scope>
</reference>
<gene>
    <name evidence="1" type="ORF">CINCED_3A025464</name>
</gene>